<dbReference type="Proteomes" id="UP000789595">
    <property type="component" value="Unassembled WGS sequence"/>
</dbReference>
<reference evidence="1" key="1">
    <citation type="submission" date="2021-01" db="EMBL/GenBank/DDBJ databases">
        <authorList>
            <person name="Corre E."/>
            <person name="Pelletier E."/>
            <person name="Niang G."/>
            <person name="Scheremetjew M."/>
            <person name="Finn R."/>
            <person name="Kale V."/>
            <person name="Holt S."/>
            <person name="Cochrane G."/>
            <person name="Meng A."/>
            <person name="Brown T."/>
            <person name="Cohen L."/>
        </authorList>
    </citation>
    <scope>NUCLEOTIDE SEQUENCE</scope>
    <source>
        <strain evidence="1">CCMP1756</strain>
    </source>
</reference>
<evidence type="ECO:0000313" key="1">
    <source>
        <dbReference type="EMBL" id="CAE0699075.1"/>
    </source>
</evidence>
<keyword evidence="3" id="KW-1185">Reference proteome</keyword>
<evidence type="ECO:0000313" key="3">
    <source>
        <dbReference type="Proteomes" id="UP000789595"/>
    </source>
</evidence>
<sequence length="204" mass="22392">MRSVRLVVAASAHGLLYRSSRRVASRVYSHSDAACPVKSTRKWIRDVVVGLNLCPWAGAPLQHGDLRIVESTTTDALECARREFDAVVATENATVAIAISDACAFEDYLDLVDAVDDAIDSAGHRGAIQLATFHPAYQFGDAPEDAASHWTNRSPFPVLHLLREADVERALESKDGHDVWRRNVAAVEALGAENMERRVRDCLT</sequence>
<evidence type="ECO:0000313" key="2">
    <source>
        <dbReference type="EMBL" id="CAH0368103.1"/>
    </source>
</evidence>
<dbReference type="EMBL" id="CAKKNE010000002">
    <property type="protein sequence ID" value="CAH0368103.1"/>
    <property type="molecule type" value="Genomic_DNA"/>
</dbReference>
<dbReference type="Pfam" id="PF07209">
    <property type="entry name" value="DUF1415"/>
    <property type="match status" value="1"/>
</dbReference>
<organism evidence="1">
    <name type="scientific">Pelagomonas calceolata</name>
    <dbReference type="NCBI Taxonomy" id="35677"/>
    <lineage>
        <taxon>Eukaryota</taxon>
        <taxon>Sar</taxon>
        <taxon>Stramenopiles</taxon>
        <taxon>Ochrophyta</taxon>
        <taxon>Pelagophyceae</taxon>
        <taxon>Pelagomonadales</taxon>
        <taxon>Pelagomonadaceae</taxon>
        <taxon>Pelagomonas</taxon>
    </lineage>
</organism>
<accession>A0A7S3ZZK2</accession>
<dbReference type="EMBL" id="HBIW01016816">
    <property type="protein sequence ID" value="CAE0699075.1"/>
    <property type="molecule type" value="Transcribed_RNA"/>
</dbReference>
<gene>
    <name evidence="1" type="ORF">PCAL00307_LOCUS14511</name>
    <name evidence="2" type="ORF">PECAL_2P11520</name>
</gene>
<dbReference type="OrthoDB" id="42978at2759"/>
<dbReference type="AlphaFoldDB" id="A0A7S3ZZK2"/>
<evidence type="ECO:0008006" key="4">
    <source>
        <dbReference type="Google" id="ProtNLM"/>
    </source>
</evidence>
<protein>
    <recommendedName>
        <fullName evidence="4">DUF1415 domain-containing protein</fullName>
    </recommendedName>
</protein>
<proteinExistence type="predicted"/>
<reference evidence="2" key="2">
    <citation type="submission" date="2021-11" db="EMBL/GenBank/DDBJ databases">
        <authorList>
            <consortium name="Genoscope - CEA"/>
            <person name="William W."/>
        </authorList>
    </citation>
    <scope>NUCLEOTIDE SEQUENCE</scope>
</reference>
<name>A0A7S3ZZK2_9STRA</name>
<dbReference type="InterPro" id="IPR009858">
    <property type="entry name" value="DUF1415"/>
</dbReference>